<dbReference type="FunFam" id="3.40.50.300:FF:000533">
    <property type="entry name" value="Helicase, Snf2 family"/>
    <property type="match status" value="1"/>
</dbReference>
<dbReference type="InterPro" id="IPR014001">
    <property type="entry name" value="Helicase_ATP-bd"/>
</dbReference>
<dbReference type="InterPro" id="IPR000330">
    <property type="entry name" value="SNF2_N"/>
</dbReference>
<keyword evidence="5" id="KW-1185">Reference proteome</keyword>
<dbReference type="InterPro" id="IPR001650">
    <property type="entry name" value="Helicase_C-like"/>
</dbReference>
<dbReference type="GO" id="GO:0016787">
    <property type="term" value="F:hydrolase activity"/>
    <property type="evidence" value="ECO:0007669"/>
    <property type="project" value="UniProtKB-KW"/>
</dbReference>
<dbReference type="SUPFAM" id="SSF52540">
    <property type="entry name" value="P-loop containing nucleoside triphosphate hydrolases"/>
    <property type="match status" value="2"/>
</dbReference>
<sequence>MLVLHSFWSLDRGPGMWAEDSDRTVKSGSQGLKAARSHPFAASADVVAKLQSGQLGEATLLLPSLKRSPLDSPEIVRITPRPPSSTGPSLLQWTVPVVWVDPSAFTAFGDERGGTALASVMFPERFQGDEPEPLGDVRIAASARFLAGVARFADELAERGRVLPGIAWTSGESDESEDDESDDDAVVAEARWRAVLRGPDALAFGDLIAGMPPAFRAEPGSEDAGELAATALDVLTDAAVRARLPRELPMLPPRRGRKPLQPRAAEAWLEALHTADARVRVPAPALAQLEQQLAPWDGYARESNAPARATFRLSEIPGTDQVGEDLLPDAPEDASPASAPLEVPAWRLEFLLQSSADPSLLVAAEQVWRDGGALARWLGRPQEVLLAELGRAVRVYPALEPGLRQSRPAGLDLGSNDAFAFLQDGAPALDEAGFGVLLPSWWDKRTKLALKLAASTPMEDGTGKAAAFGREQLCDFQWSLAVGDHSLTDAEIAALAEAKAPLVRLRGQWVTVNPEQLRRGIDFLQREDTGRGTVADVLRLAGAHPDELELPLEVVGVTADGWLGALLDGSADTRIQAVSLPESFRATLRPYQERGLAWLDFLATLGVGACLADDMGLGKTIQLLALEAVRREEHPDAGPTLLVCPMSLIGNWEAEAAKFAPGLRMRVHHGSDRLRGEDFGAGLVGIDMLVTTYTTLTRDLEQFEGVTWNRVVLDEAQAVKNRLSLAAKAVRRLTATHRIALTGTPVENRLGEMFSIMDFLNPGILGSAELFRTRYSIPIERHRDAAAAERVRAITRPYLLRRVKTDPAIIDDLPEKIEIKQYYTLTNEQASLYQSVVDDMMEKIEESDGIERRGNVLAAMAKLKQICNHPAQLLHDHSAVGQRSGKVIRLEEILEEIIAEGDKVLCFTQYTEFAEMLMPHLAARFDTDVAYLHGGTSRQNRTELVRRFQSDDGPPIFLLSLKAGGTGLNLTAANHVIHLDRWWNPAVENQATDRAFRIGQKRRVQVRKFICRGTLEERIDNMIEEKASLANMVVGDGEGWLTELSTQSLRELFALSKEAVSE</sequence>
<dbReference type="SMART" id="SM00490">
    <property type="entry name" value="HELICc"/>
    <property type="match status" value="1"/>
</dbReference>
<feature type="domain" description="Helicase ATP-binding" evidence="2">
    <location>
        <begin position="600"/>
        <end position="763"/>
    </location>
</feature>
<dbReference type="PROSITE" id="PS51192">
    <property type="entry name" value="HELICASE_ATP_BIND_1"/>
    <property type="match status" value="1"/>
</dbReference>
<dbReference type="PROSITE" id="PS51194">
    <property type="entry name" value="HELICASE_CTER"/>
    <property type="match status" value="1"/>
</dbReference>
<keyword evidence="4" id="KW-0347">Helicase</keyword>
<keyword evidence="4" id="KW-0067">ATP-binding</keyword>
<dbReference type="CDD" id="cd18012">
    <property type="entry name" value="DEXQc_arch_SWI2_SNF2"/>
    <property type="match status" value="1"/>
</dbReference>
<dbReference type="InterPro" id="IPR027417">
    <property type="entry name" value="P-loop_NTPase"/>
</dbReference>
<accession>A0A2V5L3D2</accession>
<reference evidence="4 5" key="1">
    <citation type="submission" date="2018-05" db="EMBL/GenBank/DDBJ databases">
        <title>Genetic diversity of glacier-inhabiting Cryobacterium bacteria in China and description of Cryobacterium mengkeensis sp. nov. and Arthrobacter glacialis sp. nov.</title>
        <authorList>
            <person name="Liu Q."/>
            <person name="Xin Y.-H."/>
        </authorList>
    </citation>
    <scope>NUCLEOTIDE SEQUENCE [LARGE SCALE GENOMIC DNA]</scope>
    <source>
        <strain evidence="4 5">LI2</strain>
    </source>
</reference>
<dbReference type="EMBL" id="QJVD01000033">
    <property type="protein sequence ID" value="PYI64992.1"/>
    <property type="molecule type" value="Genomic_DNA"/>
</dbReference>
<dbReference type="Pfam" id="PF00271">
    <property type="entry name" value="Helicase_C"/>
    <property type="match status" value="1"/>
</dbReference>
<dbReference type="SMART" id="SM00487">
    <property type="entry name" value="DEXDc"/>
    <property type="match status" value="1"/>
</dbReference>
<proteinExistence type="predicted"/>
<dbReference type="Pfam" id="PF12419">
    <property type="entry name" value="DUF3670"/>
    <property type="match status" value="1"/>
</dbReference>
<evidence type="ECO:0000259" key="3">
    <source>
        <dbReference type="PROSITE" id="PS51194"/>
    </source>
</evidence>
<evidence type="ECO:0000313" key="5">
    <source>
        <dbReference type="Proteomes" id="UP000247832"/>
    </source>
</evidence>
<dbReference type="Pfam" id="PF00176">
    <property type="entry name" value="SNF2-rel_dom"/>
    <property type="match status" value="1"/>
</dbReference>
<dbReference type="GO" id="GO:0005524">
    <property type="term" value="F:ATP binding"/>
    <property type="evidence" value="ECO:0007669"/>
    <property type="project" value="InterPro"/>
</dbReference>
<evidence type="ECO:0000259" key="2">
    <source>
        <dbReference type="PROSITE" id="PS51192"/>
    </source>
</evidence>
<dbReference type="Gene3D" id="3.40.50.300">
    <property type="entry name" value="P-loop containing nucleotide triphosphate hydrolases"/>
    <property type="match status" value="1"/>
</dbReference>
<dbReference type="GO" id="GO:0004386">
    <property type="term" value="F:helicase activity"/>
    <property type="evidence" value="ECO:0007669"/>
    <property type="project" value="UniProtKB-KW"/>
</dbReference>
<evidence type="ECO:0000256" key="1">
    <source>
        <dbReference type="ARBA" id="ARBA00022801"/>
    </source>
</evidence>
<keyword evidence="1" id="KW-0378">Hydrolase</keyword>
<dbReference type="InterPro" id="IPR050496">
    <property type="entry name" value="SNF2_RAD54_helicase_repair"/>
</dbReference>
<organism evidence="4 5">
    <name type="scientific">Arthrobacter livingstonensis</name>
    <dbReference type="NCBI Taxonomy" id="670078"/>
    <lineage>
        <taxon>Bacteria</taxon>
        <taxon>Bacillati</taxon>
        <taxon>Actinomycetota</taxon>
        <taxon>Actinomycetes</taxon>
        <taxon>Micrococcales</taxon>
        <taxon>Micrococcaceae</taxon>
        <taxon>Arthrobacter</taxon>
    </lineage>
</organism>
<dbReference type="InterPro" id="IPR022138">
    <property type="entry name" value="DUF3670"/>
</dbReference>
<dbReference type="InterPro" id="IPR049730">
    <property type="entry name" value="SNF2/RAD54-like_C"/>
</dbReference>
<dbReference type="CDD" id="cd18793">
    <property type="entry name" value="SF2_C_SNF"/>
    <property type="match status" value="1"/>
</dbReference>
<name>A0A2V5L3D2_9MICC</name>
<dbReference type="Proteomes" id="UP000247832">
    <property type="component" value="Unassembled WGS sequence"/>
</dbReference>
<dbReference type="AlphaFoldDB" id="A0A2V5L3D2"/>
<comment type="caution">
    <text evidence="4">The sequence shown here is derived from an EMBL/GenBank/DDBJ whole genome shotgun (WGS) entry which is preliminary data.</text>
</comment>
<evidence type="ECO:0000313" key="4">
    <source>
        <dbReference type="EMBL" id="PYI64992.1"/>
    </source>
</evidence>
<dbReference type="PANTHER" id="PTHR45629:SF7">
    <property type="entry name" value="DNA EXCISION REPAIR PROTEIN ERCC-6-RELATED"/>
    <property type="match status" value="1"/>
</dbReference>
<keyword evidence="4" id="KW-0547">Nucleotide-binding</keyword>
<dbReference type="OrthoDB" id="9760715at2"/>
<gene>
    <name evidence="4" type="ORF">CVV68_20000</name>
</gene>
<feature type="domain" description="Helicase C-terminal" evidence="3">
    <location>
        <begin position="889"/>
        <end position="1045"/>
    </location>
</feature>
<dbReference type="PANTHER" id="PTHR45629">
    <property type="entry name" value="SNF2/RAD54 FAMILY MEMBER"/>
    <property type="match status" value="1"/>
</dbReference>
<dbReference type="Gene3D" id="3.40.50.10810">
    <property type="entry name" value="Tandem AAA-ATPase domain"/>
    <property type="match status" value="1"/>
</dbReference>
<dbReference type="InterPro" id="IPR038718">
    <property type="entry name" value="SNF2-like_sf"/>
</dbReference>
<protein>
    <submittedName>
        <fullName evidence="4">ATP-dependent helicase</fullName>
    </submittedName>
</protein>
<dbReference type="GO" id="GO:0015616">
    <property type="term" value="F:DNA translocase activity"/>
    <property type="evidence" value="ECO:0007669"/>
    <property type="project" value="TreeGrafter"/>
</dbReference>